<feature type="transmembrane region" description="Helical" evidence="1">
    <location>
        <begin position="100"/>
        <end position="119"/>
    </location>
</feature>
<dbReference type="EMBL" id="VKAD01000001">
    <property type="protein sequence ID" value="TXR53107.1"/>
    <property type="molecule type" value="Genomic_DNA"/>
</dbReference>
<reference evidence="2 3" key="1">
    <citation type="submission" date="2019-07" db="EMBL/GenBank/DDBJ databases">
        <title>Reinekea sp. strain SSH23 genome sequencing and assembly.</title>
        <authorList>
            <person name="Kim I."/>
        </authorList>
    </citation>
    <scope>NUCLEOTIDE SEQUENCE [LARGE SCALE GENOMIC DNA]</scope>
    <source>
        <strain evidence="2 3">SSH23</strain>
    </source>
</reference>
<dbReference type="AlphaFoldDB" id="A0A5C8Z664"/>
<protein>
    <submittedName>
        <fullName evidence="2">Uncharacterized protein</fullName>
    </submittedName>
</protein>
<feature type="transmembrane region" description="Helical" evidence="1">
    <location>
        <begin position="67"/>
        <end position="88"/>
    </location>
</feature>
<dbReference type="OrthoDB" id="6240672at2"/>
<keyword evidence="1" id="KW-0812">Transmembrane</keyword>
<keyword evidence="1" id="KW-0472">Membrane</keyword>
<comment type="caution">
    <text evidence="2">The sequence shown here is derived from an EMBL/GenBank/DDBJ whole genome shotgun (WGS) entry which is preliminary data.</text>
</comment>
<dbReference type="RefSeq" id="WP_147712076.1">
    <property type="nucleotide sequence ID" value="NZ_VKAD01000001.1"/>
</dbReference>
<evidence type="ECO:0000313" key="3">
    <source>
        <dbReference type="Proteomes" id="UP000321764"/>
    </source>
</evidence>
<keyword evidence="3" id="KW-1185">Reference proteome</keyword>
<keyword evidence="1" id="KW-1133">Transmembrane helix</keyword>
<feature type="transmembrane region" description="Helical" evidence="1">
    <location>
        <begin position="21"/>
        <end position="41"/>
    </location>
</feature>
<accession>A0A5C8Z664</accession>
<evidence type="ECO:0000313" key="2">
    <source>
        <dbReference type="EMBL" id="TXR53107.1"/>
    </source>
</evidence>
<organism evidence="2 3">
    <name type="scientific">Reinekea thalattae</name>
    <dbReference type="NCBI Taxonomy" id="2593301"/>
    <lineage>
        <taxon>Bacteria</taxon>
        <taxon>Pseudomonadati</taxon>
        <taxon>Pseudomonadota</taxon>
        <taxon>Gammaproteobacteria</taxon>
        <taxon>Oceanospirillales</taxon>
        <taxon>Saccharospirillaceae</taxon>
        <taxon>Reinekea</taxon>
    </lineage>
</organism>
<proteinExistence type="predicted"/>
<dbReference type="Proteomes" id="UP000321764">
    <property type="component" value="Unassembled WGS sequence"/>
</dbReference>
<name>A0A5C8Z664_9GAMM</name>
<sequence length="124" mass="14636">MEERRERRKRRPDPLTRMLQVSALAGWSIIFIVQILVWVAAPEFDNALVRYNDIYIRRTWQAQWVQWLPYLLGICALISLFALGVRPLRSRRRTDPKRSHLVILLALTLVGYAVYWFQILGNTA</sequence>
<gene>
    <name evidence="2" type="ORF">FME95_00580</name>
</gene>
<evidence type="ECO:0000256" key="1">
    <source>
        <dbReference type="SAM" id="Phobius"/>
    </source>
</evidence>